<dbReference type="GO" id="GO:0005829">
    <property type="term" value="C:cytosol"/>
    <property type="evidence" value="ECO:0007669"/>
    <property type="project" value="TreeGrafter"/>
</dbReference>
<evidence type="ECO:0000313" key="13">
    <source>
        <dbReference type="EMBL" id="KKR35383.1"/>
    </source>
</evidence>
<dbReference type="Gene3D" id="3.40.50.620">
    <property type="entry name" value="HUPs"/>
    <property type="match status" value="1"/>
</dbReference>
<keyword evidence="4 11" id="KW-0067">ATP-binding</keyword>
<evidence type="ECO:0000256" key="6">
    <source>
        <dbReference type="ARBA" id="ARBA00022917"/>
    </source>
</evidence>
<dbReference type="AlphaFoldDB" id="A0A0G0Q5F6"/>
<evidence type="ECO:0000256" key="1">
    <source>
        <dbReference type="ARBA" id="ARBA00013160"/>
    </source>
</evidence>
<keyword evidence="7 11" id="KW-0030">Aminoacyl-tRNA synthetase</keyword>
<evidence type="ECO:0000256" key="9">
    <source>
        <dbReference type="NCBIfam" id="TIGR00234"/>
    </source>
</evidence>
<dbReference type="InterPro" id="IPR002942">
    <property type="entry name" value="S4_RNA-bd"/>
</dbReference>
<reference evidence="13 14" key="1">
    <citation type="journal article" date="2015" name="Nature">
        <title>rRNA introns, odd ribosomes, and small enigmatic genomes across a large radiation of phyla.</title>
        <authorList>
            <person name="Brown C.T."/>
            <person name="Hug L.A."/>
            <person name="Thomas B.C."/>
            <person name="Sharon I."/>
            <person name="Castelle C.J."/>
            <person name="Singh A."/>
            <person name="Wilkins M.J."/>
            <person name="Williams K.H."/>
            <person name="Banfield J.F."/>
        </authorList>
    </citation>
    <scope>NUCLEOTIDE SEQUENCE [LARGE SCALE GENOMIC DNA]</scope>
</reference>
<keyword evidence="5 10" id="KW-0694">RNA-binding</keyword>
<feature type="domain" description="RNA-binding S4" evidence="12">
    <location>
        <begin position="336"/>
        <end position="394"/>
    </location>
</feature>
<comment type="caution">
    <text evidence="13">The sequence shown here is derived from an EMBL/GenBank/DDBJ whole genome shotgun (WGS) entry which is preliminary data.</text>
</comment>
<dbReference type="SUPFAM" id="SSF52374">
    <property type="entry name" value="Nucleotidylyl transferase"/>
    <property type="match status" value="1"/>
</dbReference>
<evidence type="ECO:0000313" key="14">
    <source>
        <dbReference type="Proteomes" id="UP000034855"/>
    </source>
</evidence>
<dbReference type="STRING" id="1619037.UT67_C0002G0007"/>
<evidence type="ECO:0000256" key="7">
    <source>
        <dbReference type="ARBA" id="ARBA00023146"/>
    </source>
</evidence>
<dbReference type="GO" id="GO:0006437">
    <property type="term" value="P:tyrosyl-tRNA aminoacylation"/>
    <property type="evidence" value="ECO:0007669"/>
    <property type="project" value="UniProtKB-UniRule"/>
</dbReference>
<dbReference type="PROSITE" id="PS00178">
    <property type="entry name" value="AA_TRNA_LIGASE_I"/>
    <property type="match status" value="1"/>
</dbReference>
<dbReference type="EMBL" id="LBXR01000002">
    <property type="protein sequence ID" value="KKR35383.1"/>
    <property type="molecule type" value="Genomic_DNA"/>
</dbReference>
<dbReference type="Pfam" id="PF22421">
    <property type="entry name" value="SYY_C-terminal"/>
    <property type="match status" value="1"/>
</dbReference>
<dbReference type="GO" id="GO:0005524">
    <property type="term" value="F:ATP binding"/>
    <property type="evidence" value="ECO:0007669"/>
    <property type="project" value="UniProtKB-KW"/>
</dbReference>
<dbReference type="GO" id="GO:0004831">
    <property type="term" value="F:tyrosine-tRNA ligase activity"/>
    <property type="evidence" value="ECO:0007669"/>
    <property type="project" value="UniProtKB-UniRule"/>
</dbReference>
<dbReference type="CDD" id="cd00805">
    <property type="entry name" value="TyrRS_core"/>
    <property type="match status" value="1"/>
</dbReference>
<evidence type="ECO:0000256" key="4">
    <source>
        <dbReference type="ARBA" id="ARBA00022840"/>
    </source>
</evidence>
<dbReference type="Gene3D" id="1.10.240.10">
    <property type="entry name" value="Tyrosyl-Transfer RNA Synthetase"/>
    <property type="match status" value="1"/>
</dbReference>
<dbReference type="EC" id="6.1.1.1" evidence="1 9"/>
<dbReference type="GO" id="GO:0003723">
    <property type="term" value="F:RNA binding"/>
    <property type="evidence" value="ECO:0007669"/>
    <property type="project" value="UniProtKB-KW"/>
</dbReference>
<dbReference type="PANTHER" id="PTHR11766:SF1">
    <property type="entry name" value="TYROSINE--TRNA LIGASE"/>
    <property type="match status" value="1"/>
</dbReference>
<dbReference type="InterPro" id="IPR036986">
    <property type="entry name" value="S4_RNA-bd_sf"/>
</dbReference>
<dbReference type="Pfam" id="PF00579">
    <property type="entry name" value="tRNA-synt_1b"/>
    <property type="match status" value="1"/>
</dbReference>
<comment type="similarity">
    <text evidence="11">Belongs to the class-I aminoacyl-tRNA synthetase family.</text>
</comment>
<comment type="catalytic activity">
    <reaction evidence="8">
        <text>tRNA(Tyr) + L-tyrosine + ATP = L-tyrosyl-tRNA(Tyr) + AMP + diphosphate + H(+)</text>
        <dbReference type="Rhea" id="RHEA:10220"/>
        <dbReference type="Rhea" id="RHEA-COMP:9706"/>
        <dbReference type="Rhea" id="RHEA-COMP:9707"/>
        <dbReference type="ChEBI" id="CHEBI:15378"/>
        <dbReference type="ChEBI" id="CHEBI:30616"/>
        <dbReference type="ChEBI" id="CHEBI:33019"/>
        <dbReference type="ChEBI" id="CHEBI:58315"/>
        <dbReference type="ChEBI" id="CHEBI:78442"/>
        <dbReference type="ChEBI" id="CHEBI:78536"/>
        <dbReference type="ChEBI" id="CHEBI:456215"/>
        <dbReference type="EC" id="6.1.1.1"/>
    </reaction>
</comment>
<evidence type="ECO:0000259" key="12">
    <source>
        <dbReference type="SMART" id="SM00363"/>
    </source>
</evidence>
<dbReference type="InterPro" id="IPR002307">
    <property type="entry name" value="Tyr-tRNA-ligase"/>
</dbReference>
<dbReference type="PANTHER" id="PTHR11766">
    <property type="entry name" value="TYROSYL-TRNA SYNTHETASE"/>
    <property type="match status" value="1"/>
</dbReference>
<protein>
    <recommendedName>
        <fullName evidence="1 9">Tyrosine--tRNA ligase</fullName>
        <ecNumber evidence="1 9">6.1.1.1</ecNumber>
    </recommendedName>
</protein>
<keyword evidence="3 11" id="KW-0547">Nucleotide-binding</keyword>
<evidence type="ECO:0000256" key="8">
    <source>
        <dbReference type="ARBA" id="ARBA00048248"/>
    </source>
</evidence>
<dbReference type="NCBIfam" id="TIGR00234">
    <property type="entry name" value="tyrS"/>
    <property type="match status" value="1"/>
</dbReference>
<dbReference type="CDD" id="cd00165">
    <property type="entry name" value="S4"/>
    <property type="match status" value="1"/>
</dbReference>
<dbReference type="InterPro" id="IPR024088">
    <property type="entry name" value="Tyr-tRNA-ligase_bac-type"/>
</dbReference>
<sequence length="394" mass="44566">MSVNTNPQKIEELLSRGVENIYPKKEFLEARLKSGKQLTLYTGYDPTAPTLHIGHGITMLKLRQFQDLGHKVIMLIGDFTGMIGDPTDKTSARQKLTRKQVLENCKNYQKQAASILNFKGSNKVDIKYNSKWLAKMNMEKMLDLSSNITVDQLLQRDMFEKRRVEGKPIFLHEFLYPLMQGYDSVAMDVDGEIGGNDQTFNMLVGRDLQKIYNSKEKFVLTTKLLVDAGGKKMGKTEGNMVAFSDTPEDMFGKVMSWTDGMIANGFELCTTLSMTDINKMQAEIQNPRDQKLKLAYEVVKTFLGEKFAQKAQENFIKTFSKKETPDEIAELKPSAMDILTVLVESKICTSKSESRRVVEQGGVKINDKKVESIDAQVKSGDIVQKGSRFFVKIK</sequence>
<dbReference type="Proteomes" id="UP000034855">
    <property type="component" value="Unassembled WGS sequence"/>
</dbReference>
<dbReference type="SMART" id="SM00363">
    <property type="entry name" value="S4"/>
    <property type="match status" value="1"/>
</dbReference>
<dbReference type="InterPro" id="IPR014729">
    <property type="entry name" value="Rossmann-like_a/b/a_fold"/>
</dbReference>
<evidence type="ECO:0000256" key="3">
    <source>
        <dbReference type="ARBA" id="ARBA00022741"/>
    </source>
</evidence>
<gene>
    <name evidence="13" type="ORF">UT67_C0002G0007</name>
</gene>
<dbReference type="InterPro" id="IPR054608">
    <property type="entry name" value="SYY-like_C"/>
</dbReference>
<evidence type="ECO:0000256" key="11">
    <source>
        <dbReference type="RuleBase" id="RU363036"/>
    </source>
</evidence>
<evidence type="ECO:0000256" key="5">
    <source>
        <dbReference type="ARBA" id="ARBA00022884"/>
    </source>
</evidence>
<name>A0A0G0Q5F6_9BACT</name>
<organism evidence="13 14">
    <name type="scientific">Candidatus Magasanikbacteria bacterium GW2011_GWA2_40_10</name>
    <dbReference type="NCBI Taxonomy" id="1619037"/>
    <lineage>
        <taxon>Bacteria</taxon>
        <taxon>Candidatus Magasanikiibacteriota</taxon>
    </lineage>
</organism>
<proteinExistence type="inferred from homology"/>
<dbReference type="PROSITE" id="PS50889">
    <property type="entry name" value="S4"/>
    <property type="match status" value="1"/>
</dbReference>
<dbReference type="Gene3D" id="3.10.290.10">
    <property type="entry name" value="RNA-binding S4 domain"/>
    <property type="match status" value="1"/>
</dbReference>
<dbReference type="InterPro" id="IPR002305">
    <property type="entry name" value="aa-tRNA-synth_Ic"/>
</dbReference>
<dbReference type="SUPFAM" id="SSF55174">
    <property type="entry name" value="Alpha-L RNA-binding motif"/>
    <property type="match status" value="1"/>
</dbReference>
<dbReference type="InterPro" id="IPR001412">
    <property type="entry name" value="aa-tRNA-synth_I_CS"/>
</dbReference>
<accession>A0A0G0Q5F6</accession>
<dbReference type="PRINTS" id="PR01040">
    <property type="entry name" value="TRNASYNTHTYR"/>
</dbReference>
<keyword evidence="6 11" id="KW-0648">Protein biosynthesis</keyword>
<evidence type="ECO:0000256" key="10">
    <source>
        <dbReference type="PROSITE-ProRule" id="PRU00182"/>
    </source>
</evidence>
<evidence type="ECO:0000256" key="2">
    <source>
        <dbReference type="ARBA" id="ARBA00022598"/>
    </source>
</evidence>
<dbReference type="PATRIC" id="fig|1619037.3.peg.62"/>
<keyword evidence="2 11" id="KW-0436">Ligase</keyword>